<feature type="domain" description="Carrier" evidence="5">
    <location>
        <begin position="515"/>
        <end position="589"/>
    </location>
</feature>
<dbReference type="InterPro" id="IPR025110">
    <property type="entry name" value="AMP-bd_C"/>
</dbReference>
<dbReference type="Pfam" id="PF07993">
    <property type="entry name" value="NAD_binding_4"/>
    <property type="match status" value="1"/>
</dbReference>
<keyword evidence="2" id="KW-0596">Phosphopantetheine</keyword>
<dbReference type="RefSeq" id="WP_132534708.1">
    <property type="nucleotide sequence ID" value="NZ_BMJO01000006.1"/>
</dbReference>
<dbReference type="InterPro" id="IPR000873">
    <property type="entry name" value="AMP-dep_synth/lig_dom"/>
</dbReference>
<comment type="caution">
    <text evidence="7">The sequence shown here is derived from an EMBL/GenBank/DDBJ whole genome shotgun (WGS) entry which is preliminary data.</text>
</comment>
<dbReference type="Gene3D" id="3.30.559.10">
    <property type="entry name" value="Chloramphenicol acetyltransferase-like domain"/>
    <property type="match status" value="1"/>
</dbReference>
<dbReference type="InterPro" id="IPR001242">
    <property type="entry name" value="Condensation_dom"/>
</dbReference>
<reference evidence="9" key="2">
    <citation type="journal article" date="2019" name="Int. J. Syst. Evol. Microbiol.">
        <title>The Global Catalogue of Microorganisms (GCM) 10K type strain sequencing project: providing services to taxonomists for standard genome sequencing and annotation.</title>
        <authorList>
            <consortium name="The Broad Institute Genomics Platform"/>
            <consortium name="The Broad Institute Genome Sequencing Center for Infectious Disease"/>
            <person name="Wu L."/>
            <person name="Ma J."/>
        </authorList>
    </citation>
    <scope>NUCLEOTIDE SEQUENCE [LARGE SCALE GENOMIC DNA]</scope>
    <source>
        <strain evidence="9">CGMCC 1.15644</strain>
    </source>
</reference>
<dbReference type="Pfam" id="PF00668">
    <property type="entry name" value="Condensation"/>
    <property type="match status" value="1"/>
</dbReference>
<dbReference type="Gene3D" id="3.40.50.720">
    <property type="entry name" value="NAD(P)-binding Rossmann-like Domain"/>
    <property type="match status" value="1"/>
</dbReference>
<dbReference type="PROSITE" id="PS00455">
    <property type="entry name" value="AMP_BINDING"/>
    <property type="match status" value="1"/>
</dbReference>
<name>A0A4R2H810_9SPHI</name>
<sequence>MQIIYNNIIELFEHIVQQYSNRVAIKDYKSAFTYKELYYYSSEVSKFLKDRNTQTGERIVCISKKNTESLICFWGIIFSGCVPVMLDHEDGVAVNARKIETIQAKYIILDKYNLRLPKELEPIGIDFSDIITSGVVPDHFPVGKHSGFSDLCYILLTSGTTGLPKAVQVTQHGVLHYMYGMFQKLNTSSFINTGHVTTFAADLGMTNLLMALLSGGMLRIFNKEEATDPAIFNEILVKDQINFLKMTPSHLISLIWNTNGYYKPIIDNLVLGGEKLSWSTVENVLELDFCKNLYNHYGPTETTIGATAFKIEKSSKYFSQTGSVPIGAALGNGICLLHNKKNQVGELFIAGPGLSKGYFQNEIENEDRFVEVEHNGELIRCYKTGDLCKELEDGNFEFLYRKDRQVKIRGYRIELGEIEEVLISHPDIESVIVVASDKKSQTHLDAYVKPKKGIELTSVNLKFWLINKLPDYKIPSAIFFYQEPPYNANGKIDINSLVKSFEQDRPPYHNDLLISSEESWLVHAENAWKSILNMLFISPDSNFFEIGGDSLMAIQVIGRLQRHGYKVHITDLSRNPVFSDFLAINSQKVINIEPQNDRSDDGLTMSQRLFLDQKRNSFNQYCQSVLLESERKIDIRKFALAINCIIKSHSQLTRVFSFENANTLDIAISNGFGTTVLDEYESTVLQIQRVAADLLRTISIENGRLFIAHLFIDSKGVEYILLLCHHLVIDVISWNIIIEELTEYYDKLVNNLSPVIFLENAVNSFYCKNPEKYFRDDLNPSIQELYRLPLLRDYKEKNCTVQTCSFIVLAELAEALNQIGETKDSANISGFLLNALSSALFEEFGLNKISIDIEFHGRPQIENLNDISRSVAWWSTTLPLNLNIEHIDPDYCSKLLNVKAEYANNINLAASEKIDRSWAVSDVRFNYLGHFPEKFENGSISLRPSTFNSGPNRDEYSQCEYHMFFTSRFIGPRLIVDVQYQTNLSANFNIETFLNKFHFFLKESLKNKVKTGTTSFPAYFNSNVPSIGQSLFNLVNVPGNRHKQNILLTGATGFLGIHILKELLASDQGFVYCIVRGESNYQAESRLKCVFEQYYGDLSSYDCNRIIVLSGNLIDAKFDLPSSKYEQLTDEIDVIIHAAADTNLLKNYDRLCRTNVLSTANIIEFARKRKLKAVHYVSTLAVSGYLPNGMHSQFSENDFNCNQLFMSSYEETKFDAEKLIREFFKGGGEGRIYRSGHIAAESASAQFQSNIQQNRVFQIINGIILLKKIPVTYRESVAFSYVDIVSKAIVDLCLNKINSPMKCLHLENPQNISFLKLVQMLNQMGYEIEIVDMVRFNEAVANFRGSQIEKEGVDVACLWINRSINYPRQIRYLQHSTIDTIAKSGLYFPLANFRWFSTMISKGINAGFFSDPLAKAKVVCS</sequence>
<dbReference type="InterPro" id="IPR023213">
    <property type="entry name" value="CAT-like_dom_sf"/>
</dbReference>
<dbReference type="Gene3D" id="3.30.559.30">
    <property type="entry name" value="Nonribosomal peptide synthetase, condensation domain"/>
    <property type="match status" value="1"/>
</dbReference>
<protein>
    <submittedName>
        <fullName evidence="7">Thioester reductase-like protein</fullName>
    </submittedName>
</protein>
<gene>
    <name evidence="7" type="ORF">EV200_106331</name>
    <name evidence="6" type="ORF">GCM10011413_36160</name>
</gene>
<dbReference type="InterPro" id="IPR042099">
    <property type="entry name" value="ANL_N_sf"/>
</dbReference>
<dbReference type="GO" id="GO:0016874">
    <property type="term" value="F:ligase activity"/>
    <property type="evidence" value="ECO:0007669"/>
    <property type="project" value="UniProtKB-KW"/>
</dbReference>
<dbReference type="InterPro" id="IPR009081">
    <property type="entry name" value="PP-bd_ACP"/>
</dbReference>
<dbReference type="PANTHER" id="PTHR44845:SF7">
    <property type="entry name" value="PLIPASTATIN SYNTHASE SUBUNIT D"/>
    <property type="match status" value="1"/>
</dbReference>
<dbReference type="EMBL" id="BMJO01000006">
    <property type="protein sequence ID" value="GGE66383.1"/>
    <property type="molecule type" value="Genomic_DNA"/>
</dbReference>
<dbReference type="Pfam" id="PF13193">
    <property type="entry name" value="AMP-binding_C"/>
    <property type="match status" value="1"/>
</dbReference>
<dbReference type="EMBL" id="SLWO01000006">
    <property type="protein sequence ID" value="TCO22686.1"/>
    <property type="molecule type" value="Genomic_DNA"/>
</dbReference>
<dbReference type="OrthoDB" id="4317020at2"/>
<reference evidence="7 8" key="3">
    <citation type="submission" date="2019-03" db="EMBL/GenBank/DDBJ databases">
        <title>Genomic Encyclopedia of Type Strains, Phase IV (KMG-IV): sequencing the most valuable type-strain genomes for metagenomic binning, comparative biology and taxonomic classification.</title>
        <authorList>
            <person name="Goeker M."/>
        </authorList>
    </citation>
    <scope>NUCLEOTIDE SEQUENCE [LARGE SCALE GENOMIC DNA]</scope>
    <source>
        <strain evidence="7 8">DSM 103236</strain>
    </source>
</reference>
<dbReference type="Gene3D" id="3.40.50.12780">
    <property type="entry name" value="N-terminal domain of ligase-like"/>
    <property type="match status" value="1"/>
</dbReference>
<evidence type="ECO:0000256" key="4">
    <source>
        <dbReference type="ARBA" id="ARBA00022598"/>
    </source>
</evidence>
<dbReference type="SUPFAM" id="SSF52777">
    <property type="entry name" value="CoA-dependent acyltransferases"/>
    <property type="match status" value="1"/>
</dbReference>
<keyword evidence="4" id="KW-0436">Ligase</keyword>
<accession>A0A4R2H810</accession>
<evidence type="ECO:0000313" key="9">
    <source>
        <dbReference type="Proteomes" id="UP000622648"/>
    </source>
</evidence>
<dbReference type="InterPro" id="IPR036291">
    <property type="entry name" value="NAD(P)-bd_dom_sf"/>
</dbReference>
<dbReference type="PANTHER" id="PTHR44845">
    <property type="entry name" value="CARRIER DOMAIN-CONTAINING PROTEIN"/>
    <property type="match status" value="1"/>
</dbReference>
<dbReference type="Pfam" id="PF00550">
    <property type="entry name" value="PP-binding"/>
    <property type="match status" value="1"/>
</dbReference>
<dbReference type="SUPFAM" id="SSF56801">
    <property type="entry name" value="Acetyl-CoA synthetase-like"/>
    <property type="match status" value="1"/>
</dbReference>
<dbReference type="Pfam" id="PF00501">
    <property type="entry name" value="AMP-binding"/>
    <property type="match status" value="1"/>
</dbReference>
<evidence type="ECO:0000313" key="7">
    <source>
        <dbReference type="EMBL" id="TCO22686.1"/>
    </source>
</evidence>
<dbReference type="InterPro" id="IPR020845">
    <property type="entry name" value="AMP-binding_CS"/>
</dbReference>
<dbReference type="PROSITE" id="PS50075">
    <property type="entry name" value="CARRIER"/>
    <property type="match status" value="1"/>
</dbReference>
<organism evidence="7 8">
    <name type="scientific">Pedobacter psychrotolerans</name>
    <dbReference type="NCBI Taxonomy" id="1843235"/>
    <lineage>
        <taxon>Bacteria</taxon>
        <taxon>Pseudomonadati</taxon>
        <taxon>Bacteroidota</taxon>
        <taxon>Sphingobacteriia</taxon>
        <taxon>Sphingobacteriales</taxon>
        <taxon>Sphingobacteriaceae</taxon>
        <taxon>Pedobacter</taxon>
    </lineage>
</organism>
<dbReference type="InterPro" id="IPR045851">
    <property type="entry name" value="AMP-bd_C_sf"/>
</dbReference>
<dbReference type="Gene3D" id="3.30.300.30">
    <property type="match status" value="1"/>
</dbReference>
<evidence type="ECO:0000313" key="6">
    <source>
        <dbReference type="EMBL" id="GGE66383.1"/>
    </source>
</evidence>
<reference evidence="6" key="1">
    <citation type="journal article" date="2014" name="Int. J. Syst. Evol. Microbiol.">
        <title>Complete genome of a new Firmicutes species belonging to the dominant human colonic microbiota ('Ruminococcus bicirculans') reveals two chromosomes and a selective capacity to utilize plant glucans.</title>
        <authorList>
            <consortium name="NISC Comparative Sequencing Program"/>
            <person name="Wegmann U."/>
            <person name="Louis P."/>
            <person name="Goesmann A."/>
            <person name="Henrissat B."/>
            <person name="Duncan S.H."/>
            <person name="Flint H.J."/>
        </authorList>
    </citation>
    <scope>NUCLEOTIDE SEQUENCE</scope>
    <source>
        <strain evidence="6">CGMCC 1.15644</strain>
    </source>
</reference>
<dbReference type="PIRSF" id="PIRSF001617">
    <property type="entry name" value="Alpha-AR"/>
    <property type="match status" value="1"/>
</dbReference>
<evidence type="ECO:0000259" key="5">
    <source>
        <dbReference type="PROSITE" id="PS50075"/>
    </source>
</evidence>
<dbReference type="Proteomes" id="UP000622648">
    <property type="component" value="Unassembled WGS sequence"/>
</dbReference>
<dbReference type="PROSITE" id="PS00012">
    <property type="entry name" value="PHOSPHOPANTETHEINE"/>
    <property type="match status" value="1"/>
</dbReference>
<keyword evidence="9" id="KW-1185">Reference proteome</keyword>
<evidence type="ECO:0000313" key="8">
    <source>
        <dbReference type="Proteomes" id="UP000295684"/>
    </source>
</evidence>
<dbReference type="SUPFAM" id="SSF51735">
    <property type="entry name" value="NAD(P)-binding Rossmann-fold domains"/>
    <property type="match status" value="1"/>
</dbReference>
<dbReference type="InterPro" id="IPR036736">
    <property type="entry name" value="ACP-like_sf"/>
</dbReference>
<evidence type="ECO:0000256" key="3">
    <source>
        <dbReference type="ARBA" id="ARBA00022553"/>
    </source>
</evidence>
<evidence type="ECO:0000256" key="1">
    <source>
        <dbReference type="ARBA" id="ARBA00001957"/>
    </source>
</evidence>
<dbReference type="Proteomes" id="UP000295684">
    <property type="component" value="Unassembled WGS sequence"/>
</dbReference>
<evidence type="ECO:0000256" key="2">
    <source>
        <dbReference type="ARBA" id="ARBA00022450"/>
    </source>
</evidence>
<keyword evidence="3" id="KW-0597">Phosphoprotein</keyword>
<reference evidence="6" key="4">
    <citation type="submission" date="2024-05" db="EMBL/GenBank/DDBJ databases">
        <authorList>
            <person name="Sun Q."/>
            <person name="Zhou Y."/>
        </authorList>
    </citation>
    <scope>NUCLEOTIDE SEQUENCE</scope>
    <source>
        <strain evidence="6">CGMCC 1.15644</strain>
    </source>
</reference>
<dbReference type="Gene3D" id="1.10.1200.10">
    <property type="entry name" value="ACP-like"/>
    <property type="match status" value="1"/>
</dbReference>
<comment type="cofactor">
    <cofactor evidence="1">
        <name>pantetheine 4'-phosphate</name>
        <dbReference type="ChEBI" id="CHEBI:47942"/>
    </cofactor>
</comment>
<dbReference type="InterPro" id="IPR013120">
    <property type="entry name" value="FAR_NAD-bd"/>
</dbReference>
<proteinExistence type="predicted"/>
<dbReference type="SUPFAM" id="SSF47336">
    <property type="entry name" value="ACP-like"/>
    <property type="match status" value="1"/>
</dbReference>
<dbReference type="InterPro" id="IPR006162">
    <property type="entry name" value="Ppantetheine_attach_site"/>
</dbReference>